<keyword evidence="1" id="KW-0812">Transmembrane</keyword>
<organism evidence="2">
    <name type="scientific">Rhizophora mucronata</name>
    <name type="common">Asiatic mangrove</name>
    <dbReference type="NCBI Taxonomy" id="61149"/>
    <lineage>
        <taxon>Eukaryota</taxon>
        <taxon>Viridiplantae</taxon>
        <taxon>Streptophyta</taxon>
        <taxon>Embryophyta</taxon>
        <taxon>Tracheophyta</taxon>
        <taxon>Spermatophyta</taxon>
        <taxon>Magnoliopsida</taxon>
        <taxon>eudicotyledons</taxon>
        <taxon>Gunneridae</taxon>
        <taxon>Pentapetalae</taxon>
        <taxon>rosids</taxon>
        <taxon>fabids</taxon>
        <taxon>Malpighiales</taxon>
        <taxon>Rhizophoraceae</taxon>
        <taxon>Rhizophora</taxon>
    </lineage>
</organism>
<protein>
    <submittedName>
        <fullName evidence="2">Uncharacterized protein</fullName>
    </submittedName>
</protein>
<evidence type="ECO:0000256" key="1">
    <source>
        <dbReference type="SAM" id="Phobius"/>
    </source>
</evidence>
<sequence>MEEHSREVCSRVAFLITIRMLSSWILCFLVVAGILCYGQINAQFSCIIRTAMALYI</sequence>
<dbReference type="AlphaFoldDB" id="A0A2P2P2S6"/>
<evidence type="ECO:0000313" key="2">
    <source>
        <dbReference type="EMBL" id="MBX49032.1"/>
    </source>
</evidence>
<proteinExistence type="predicted"/>
<reference evidence="2" key="1">
    <citation type="submission" date="2018-02" db="EMBL/GenBank/DDBJ databases">
        <title>Rhizophora mucronata_Transcriptome.</title>
        <authorList>
            <person name="Meera S.P."/>
            <person name="Sreeshan A."/>
            <person name="Augustine A."/>
        </authorList>
    </citation>
    <scope>NUCLEOTIDE SEQUENCE</scope>
    <source>
        <tissue evidence="2">Leaf</tissue>
    </source>
</reference>
<name>A0A2P2P2S6_RHIMU</name>
<keyword evidence="1" id="KW-0472">Membrane</keyword>
<accession>A0A2P2P2S6</accession>
<dbReference type="EMBL" id="GGEC01068548">
    <property type="protein sequence ID" value="MBX49032.1"/>
    <property type="molecule type" value="Transcribed_RNA"/>
</dbReference>
<feature type="transmembrane region" description="Helical" evidence="1">
    <location>
        <begin position="12"/>
        <end position="35"/>
    </location>
</feature>
<keyword evidence="1" id="KW-1133">Transmembrane helix</keyword>